<name>A0A6C0B419_9ZZZZ</name>
<proteinExistence type="predicted"/>
<sequence length="276" mass="32012">MDDNWLQHKNLLDKYLDILSYNPYISELKDDYDKLKLQRFLRHFNPQYTEWLVNLISVNTITDEYVNNINNLFDSKNLLHIFTHYITNNYNSMADLSNFFKNKDETMETIFTNLKGSLPKLEFNPTKLKFVTTTAIAWIVNSKEDVNINFKEIYNKIEISDDVVLIKKAPIYKCKYIGQIVGCKTGGEKIKGHFKKKNLGDFYNCTTVNVLISQIKSVNVKIFNNGKLQMTGIPKPSDGKKAVDYICNMINTLTDKNVTIITNKKIIKLRGLVIKQ</sequence>
<reference evidence="1" key="1">
    <citation type="journal article" date="2020" name="Nature">
        <title>Giant virus diversity and host interactions through global metagenomics.</title>
        <authorList>
            <person name="Schulz F."/>
            <person name="Roux S."/>
            <person name="Paez-Espino D."/>
            <person name="Jungbluth S."/>
            <person name="Walsh D.A."/>
            <person name="Denef V.J."/>
            <person name="McMahon K.D."/>
            <person name="Konstantinidis K.T."/>
            <person name="Eloe-Fadrosh E.A."/>
            <person name="Kyrpides N.C."/>
            <person name="Woyke T."/>
        </authorList>
    </citation>
    <scope>NUCLEOTIDE SEQUENCE</scope>
    <source>
        <strain evidence="1">GVMAG-M-3300009422-16</strain>
    </source>
</reference>
<accession>A0A6C0B419</accession>
<dbReference type="EMBL" id="MN739058">
    <property type="protein sequence ID" value="QHS86544.1"/>
    <property type="molecule type" value="Genomic_DNA"/>
</dbReference>
<organism evidence="1">
    <name type="scientific">viral metagenome</name>
    <dbReference type="NCBI Taxonomy" id="1070528"/>
    <lineage>
        <taxon>unclassified sequences</taxon>
        <taxon>metagenomes</taxon>
        <taxon>organismal metagenomes</taxon>
    </lineage>
</organism>
<dbReference type="AlphaFoldDB" id="A0A6C0B419"/>
<protein>
    <submittedName>
        <fullName evidence="1">Uncharacterized protein</fullName>
    </submittedName>
</protein>
<evidence type="ECO:0000313" key="1">
    <source>
        <dbReference type="EMBL" id="QHS86544.1"/>
    </source>
</evidence>